<feature type="region of interest" description="Disordered" evidence="7">
    <location>
        <begin position="677"/>
        <end position="712"/>
    </location>
</feature>
<comment type="similarity">
    <text evidence="6">Belongs to the TRAFAC class TrmE-Era-EngA-EngB-Septin-like GTPase superfamily. Septin GTPase family.</text>
</comment>
<keyword evidence="2" id="KW-0963">Cytoplasm</keyword>
<feature type="domain" description="Septin-type G" evidence="8">
    <location>
        <begin position="785"/>
        <end position="1057"/>
    </location>
</feature>
<feature type="region of interest" description="Disordered" evidence="7">
    <location>
        <begin position="91"/>
        <end position="270"/>
    </location>
</feature>
<dbReference type="GO" id="GO:0005737">
    <property type="term" value="C:cytoplasm"/>
    <property type="evidence" value="ECO:0007669"/>
    <property type="project" value="UniProtKB-SubCell"/>
</dbReference>
<evidence type="ECO:0000256" key="7">
    <source>
        <dbReference type="SAM" id="MobiDB-lite"/>
    </source>
</evidence>
<keyword evidence="3 6" id="KW-0547">Nucleotide-binding</keyword>
<dbReference type="AlphaFoldDB" id="A0AAV6QAA0"/>
<organism evidence="9 10">
    <name type="scientific">Solea senegalensis</name>
    <name type="common">Senegalese sole</name>
    <dbReference type="NCBI Taxonomy" id="28829"/>
    <lineage>
        <taxon>Eukaryota</taxon>
        <taxon>Metazoa</taxon>
        <taxon>Chordata</taxon>
        <taxon>Craniata</taxon>
        <taxon>Vertebrata</taxon>
        <taxon>Euteleostomi</taxon>
        <taxon>Actinopterygii</taxon>
        <taxon>Neopterygii</taxon>
        <taxon>Teleostei</taxon>
        <taxon>Neoteleostei</taxon>
        <taxon>Acanthomorphata</taxon>
        <taxon>Carangaria</taxon>
        <taxon>Pleuronectiformes</taxon>
        <taxon>Pleuronectoidei</taxon>
        <taxon>Soleidae</taxon>
        <taxon>Solea</taxon>
    </lineage>
</organism>
<dbReference type="Pfam" id="PF00735">
    <property type="entry name" value="Septin"/>
    <property type="match status" value="1"/>
</dbReference>
<gene>
    <name evidence="9" type="ORF">JOB18_009537</name>
</gene>
<feature type="compositionally biased region" description="Basic and acidic residues" evidence="7">
    <location>
        <begin position="241"/>
        <end position="264"/>
    </location>
</feature>
<feature type="region of interest" description="Disordered" evidence="7">
    <location>
        <begin position="285"/>
        <end position="327"/>
    </location>
</feature>
<dbReference type="GO" id="GO:0005525">
    <property type="term" value="F:GTP binding"/>
    <property type="evidence" value="ECO:0007669"/>
    <property type="project" value="UniProtKB-KW"/>
</dbReference>
<evidence type="ECO:0000259" key="8">
    <source>
        <dbReference type="PROSITE" id="PS51719"/>
    </source>
</evidence>
<evidence type="ECO:0000256" key="4">
    <source>
        <dbReference type="ARBA" id="ARBA00023134"/>
    </source>
</evidence>
<dbReference type="FunFam" id="3.40.50.300:FF:000387">
    <property type="entry name" value="neuronal-specific septin-3 isoform X1"/>
    <property type="match status" value="1"/>
</dbReference>
<feature type="compositionally biased region" description="Polar residues" evidence="7">
    <location>
        <begin position="11"/>
        <end position="20"/>
    </location>
</feature>
<feature type="compositionally biased region" description="Low complexity" evidence="7">
    <location>
        <begin position="21"/>
        <end position="31"/>
    </location>
</feature>
<protein>
    <recommendedName>
        <fullName evidence="5">Neuronal-specific septin-3</fullName>
    </recommendedName>
</protein>
<dbReference type="CDD" id="cd01850">
    <property type="entry name" value="CDC_Septin"/>
    <property type="match status" value="1"/>
</dbReference>
<dbReference type="PANTHER" id="PTHR18884">
    <property type="entry name" value="SEPTIN"/>
    <property type="match status" value="1"/>
</dbReference>
<sequence>MSVFDRLMPQASASSRQTGEPPSVSLSPPLSLSSPVIKKKAIQIPSFDEKGLIHEKYDTLQETTSRSFVPICSSKMSSQASLSLKSCHQSQKIHSERASTLPRTKPRTYSSLTFSEKPSIAILPASKPNSSPTLPTLKPKPSASHHLPTSQLSDLSPLLHQLQPKPSVSPTLTVPAPRLSPSPTSMCHGLDGRGSQQPSSVAKERRAKSITISNTKVEPHQTVSNEAKHGILDQEALLDFTRPERRSSRSSHLSESRYQTHPDSQKQAAMSQDVGFLQGKVTFGKNENVSKDKQETPQRNLEFSATPKPKSNGKHPHECLPSGAASTQTFLSSGSDGIKSANVVHKDAQSLFDGTATHRKCSDYSQSRYNTQTAGFASNTKSFEQMYLERNTASKTSFSTGPLVSPITKTRRRQLYQHSDAKVDTTFPSCFNLRRHKEENNSHTAAGNSLQHSPTSPQKHRFWSKVQSQAAQTDVSSSESQSVCFSRDYSSQSRDIDHKAETSKRGDSGFRTCLVLPQMQEASRPDIASQKHLLQHEQPPAWQNKTHKEVNVTDKWLHQTDILAAADRHSVLTELRECPSEDCIVSRPLSFSPNSSGISLKGVFDSPSQPQRRHYQRPKEETSVTASLPAKQVSCSLANRAFIMEQAEDPYYVTMYYPGSVYVDMSDIVPPEVRPKPAVPAKPPNVGAPSPPNPFPPQGPGFGGGSSISVPPPSGIPVPIGSHGLGHVAGHGGGHGVGHGGAHTAVHTGDLGHTGSHSSSGGSTLLGYIGIDTIIEQMRKKTMKTGFDFNIMVVGHSGLGKSTLVNTLFKSQVSRKSAGWSRDDKIPKTVEIKSVSHVIEEGGVKMKLTVVDTPGFGDQINNDNCWEPICKYINEQYEKFLKEEVNITRKKRIPDTRVHCCLYFISPTGHSLRQLDLEFMKRLSHSVNIIPIIAKADTMTVEERQEFKQRVRKELEMSGIEFYPQKEFDEDMEDKSDNDKIREVMPFAVVGSNKEYQVNGKRVLGRNTAWGVVEVENPNHCEFAQLRDFLIRSHLQDLKEVTHNIHYETYRAKRLNENGGLHPISSNDTQESNL</sequence>
<evidence type="ECO:0000256" key="6">
    <source>
        <dbReference type="RuleBase" id="RU004560"/>
    </source>
</evidence>
<evidence type="ECO:0000256" key="2">
    <source>
        <dbReference type="ARBA" id="ARBA00022490"/>
    </source>
</evidence>
<name>A0AAV6QAA0_SOLSE</name>
<dbReference type="PROSITE" id="PS51719">
    <property type="entry name" value="G_SEPTIN"/>
    <property type="match status" value="1"/>
</dbReference>
<feature type="compositionally biased region" description="Polar residues" evidence="7">
    <location>
        <begin position="210"/>
        <end position="225"/>
    </location>
</feature>
<feature type="region of interest" description="Disordered" evidence="7">
    <location>
        <begin position="1"/>
        <end position="31"/>
    </location>
</feature>
<comment type="subcellular location">
    <subcellularLocation>
        <location evidence="1">Cytoplasm</location>
    </subcellularLocation>
</comment>
<comment type="caution">
    <text evidence="9">The sequence shown here is derived from an EMBL/GenBank/DDBJ whole genome shotgun (WGS) entry which is preliminary data.</text>
</comment>
<evidence type="ECO:0000313" key="9">
    <source>
        <dbReference type="EMBL" id="KAG7485393.1"/>
    </source>
</evidence>
<reference evidence="9 10" key="1">
    <citation type="journal article" date="2021" name="Sci. Rep.">
        <title>Chromosome anchoring in Senegalese sole (Solea senegalensis) reveals sex-associated markers and genome rearrangements in flatfish.</title>
        <authorList>
            <person name="Guerrero-Cozar I."/>
            <person name="Gomez-Garrido J."/>
            <person name="Berbel C."/>
            <person name="Martinez-Blanch J.F."/>
            <person name="Alioto T."/>
            <person name="Claros M.G."/>
            <person name="Gagnaire P.A."/>
            <person name="Manchado M."/>
        </authorList>
    </citation>
    <scope>NUCLEOTIDE SEQUENCE [LARGE SCALE GENOMIC DNA]</scope>
    <source>
        <strain evidence="9">Sse05_10M</strain>
    </source>
</reference>
<dbReference type="Proteomes" id="UP000693946">
    <property type="component" value="Linkage Group LG6"/>
</dbReference>
<feature type="region of interest" description="Disordered" evidence="7">
    <location>
        <begin position="439"/>
        <end position="479"/>
    </location>
</feature>
<feature type="compositionally biased region" description="Pro residues" evidence="7">
    <location>
        <begin position="689"/>
        <end position="699"/>
    </location>
</feature>
<dbReference type="EMBL" id="JAGKHQ010000018">
    <property type="protein sequence ID" value="KAG7485393.1"/>
    <property type="molecule type" value="Genomic_DNA"/>
</dbReference>
<evidence type="ECO:0000256" key="1">
    <source>
        <dbReference type="ARBA" id="ARBA00004496"/>
    </source>
</evidence>
<dbReference type="InterPro" id="IPR016491">
    <property type="entry name" value="Septin"/>
</dbReference>
<feature type="region of interest" description="Disordered" evidence="7">
    <location>
        <begin position="596"/>
        <end position="627"/>
    </location>
</feature>
<feature type="compositionally biased region" description="Polar residues" evidence="7">
    <location>
        <begin position="442"/>
        <end position="457"/>
    </location>
</feature>
<evidence type="ECO:0000256" key="3">
    <source>
        <dbReference type="ARBA" id="ARBA00022741"/>
    </source>
</evidence>
<evidence type="ECO:0000313" key="10">
    <source>
        <dbReference type="Proteomes" id="UP000693946"/>
    </source>
</evidence>
<feature type="compositionally biased region" description="Polar residues" evidence="7">
    <location>
        <begin position="465"/>
        <end position="475"/>
    </location>
</feature>
<accession>A0AAV6QAA0</accession>
<dbReference type="InterPro" id="IPR030379">
    <property type="entry name" value="G_SEPTIN_dom"/>
</dbReference>
<keyword evidence="4 6" id="KW-0342">GTP-binding</keyword>
<keyword evidence="10" id="KW-1185">Reference proteome</keyword>
<evidence type="ECO:0000256" key="5">
    <source>
        <dbReference type="ARBA" id="ARBA00041105"/>
    </source>
</evidence>
<feature type="compositionally biased region" description="Polar residues" evidence="7">
    <location>
        <begin position="107"/>
        <end position="116"/>
    </location>
</feature>
<proteinExistence type="inferred from homology"/>